<protein>
    <submittedName>
        <fullName evidence="5">Outer membrane beta-barrel protein</fullName>
    </submittedName>
</protein>
<name>A0ABY4ATI9_9BURK</name>
<dbReference type="InterPro" id="IPR027385">
    <property type="entry name" value="Beta-barrel_OMP"/>
</dbReference>
<dbReference type="Pfam" id="PF13505">
    <property type="entry name" value="OMP_b-brl"/>
    <property type="match status" value="1"/>
</dbReference>
<dbReference type="InterPro" id="IPR011250">
    <property type="entry name" value="OMP/PagP_B-barrel"/>
</dbReference>
<dbReference type="SUPFAM" id="SSF56925">
    <property type="entry name" value="OMPA-like"/>
    <property type="match status" value="1"/>
</dbReference>
<feature type="domain" description="Outer membrane protein beta-barrel" evidence="4">
    <location>
        <begin position="12"/>
        <end position="231"/>
    </location>
</feature>
<proteinExistence type="predicted"/>
<dbReference type="Proteomes" id="UP000831607">
    <property type="component" value="Chromosome"/>
</dbReference>
<sequence>MLTLRHCVLFAGLAAASSVAAQPSKFQGAFGQIGIGYESVSPTHDSSTLSVNNVSIPVSTTSNSTSNATGTISIGWYQSINDRFLLGLGVEYSPFAGSSGDMYVTTARALPGQNNVTNDYKYQKKDSYNIFLSPAVAVGTDGLAYAKIGYTGAKVTNYNSLTYNFKGYSLGLGYKHIFQGGWYGFIEGNYFNYGNQTESATNTVAQGRTLTSSGTNGLTSYNILVGVGYKF</sequence>
<keyword evidence="6" id="KW-1185">Reference proteome</keyword>
<dbReference type="RefSeq" id="WP_243479827.1">
    <property type="nucleotide sequence ID" value="NZ_CP063982.1"/>
</dbReference>
<gene>
    <name evidence="5" type="ORF">DHf2319_05900</name>
</gene>
<evidence type="ECO:0000256" key="3">
    <source>
        <dbReference type="SAM" id="SignalP"/>
    </source>
</evidence>
<evidence type="ECO:0000313" key="5">
    <source>
        <dbReference type="EMBL" id="UOD51364.1"/>
    </source>
</evidence>
<reference evidence="5 6" key="1">
    <citation type="submission" date="2020-11" db="EMBL/GenBank/DDBJ databases">
        <title>Algicoccus daihaiensis sp.nov., isolated from Daihai Lake in Inner Mongolia.</title>
        <authorList>
            <person name="Kai J."/>
        </authorList>
    </citation>
    <scope>NUCLEOTIDE SEQUENCE [LARGE SCALE GENOMIC DNA]</scope>
    <source>
        <strain evidence="6">f23</strain>
    </source>
</reference>
<evidence type="ECO:0000313" key="6">
    <source>
        <dbReference type="Proteomes" id="UP000831607"/>
    </source>
</evidence>
<organism evidence="5 6">
    <name type="scientific">Orrella daihaiensis</name>
    <dbReference type="NCBI Taxonomy" id="2782176"/>
    <lineage>
        <taxon>Bacteria</taxon>
        <taxon>Pseudomonadati</taxon>
        <taxon>Pseudomonadota</taxon>
        <taxon>Betaproteobacteria</taxon>
        <taxon>Burkholderiales</taxon>
        <taxon>Alcaligenaceae</taxon>
        <taxon>Orrella</taxon>
    </lineage>
</organism>
<accession>A0ABY4ATI9</accession>
<comment type="subcellular location">
    <subcellularLocation>
        <location evidence="1">Cell outer membrane</location>
    </subcellularLocation>
</comment>
<evidence type="ECO:0000256" key="1">
    <source>
        <dbReference type="ARBA" id="ARBA00004442"/>
    </source>
</evidence>
<feature type="chain" id="PRO_5045935757" evidence="3">
    <location>
        <begin position="22"/>
        <end position="231"/>
    </location>
</feature>
<evidence type="ECO:0000256" key="2">
    <source>
        <dbReference type="ARBA" id="ARBA00022729"/>
    </source>
</evidence>
<keyword evidence="2 3" id="KW-0732">Signal</keyword>
<feature type="signal peptide" evidence="3">
    <location>
        <begin position="1"/>
        <end position="21"/>
    </location>
</feature>
<dbReference type="EMBL" id="CP063982">
    <property type="protein sequence ID" value="UOD51364.1"/>
    <property type="molecule type" value="Genomic_DNA"/>
</dbReference>
<evidence type="ECO:0000259" key="4">
    <source>
        <dbReference type="Pfam" id="PF13505"/>
    </source>
</evidence>